<evidence type="ECO:0000259" key="1">
    <source>
        <dbReference type="Pfam" id="PF13456"/>
    </source>
</evidence>
<dbReference type="GO" id="GO:0004523">
    <property type="term" value="F:RNA-DNA hybrid ribonuclease activity"/>
    <property type="evidence" value="ECO:0007669"/>
    <property type="project" value="InterPro"/>
</dbReference>
<protein>
    <recommendedName>
        <fullName evidence="1">RNase H type-1 domain-containing protein</fullName>
    </recommendedName>
</protein>
<reference evidence="2" key="1">
    <citation type="submission" date="2019-12" db="EMBL/GenBank/DDBJ databases">
        <title>Genome sequencing and annotation of Brassica cretica.</title>
        <authorList>
            <person name="Studholme D.J."/>
            <person name="Sarris P."/>
        </authorList>
    </citation>
    <scope>NUCLEOTIDE SEQUENCE</scope>
    <source>
        <strain evidence="2">PFS-109/04</strain>
        <tissue evidence="2">Leaf</tissue>
    </source>
</reference>
<dbReference type="AlphaFoldDB" id="A0A8S9SS23"/>
<gene>
    <name evidence="2" type="ORF">F2Q69_00036919</name>
</gene>
<proteinExistence type="predicted"/>
<dbReference type="EMBL" id="QGKX02000004">
    <property type="protein sequence ID" value="KAF3603809.1"/>
    <property type="molecule type" value="Genomic_DNA"/>
</dbReference>
<dbReference type="InterPro" id="IPR002156">
    <property type="entry name" value="RNaseH_domain"/>
</dbReference>
<organism evidence="2 3">
    <name type="scientific">Brassica cretica</name>
    <name type="common">Mustard</name>
    <dbReference type="NCBI Taxonomy" id="69181"/>
    <lineage>
        <taxon>Eukaryota</taxon>
        <taxon>Viridiplantae</taxon>
        <taxon>Streptophyta</taxon>
        <taxon>Embryophyta</taxon>
        <taxon>Tracheophyta</taxon>
        <taxon>Spermatophyta</taxon>
        <taxon>Magnoliopsida</taxon>
        <taxon>eudicotyledons</taxon>
        <taxon>Gunneridae</taxon>
        <taxon>Pentapetalae</taxon>
        <taxon>rosids</taxon>
        <taxon>malvids</taxon>
        <taxon>Brassicales</taxon>
        <taxon>Brassicaceae</taxon>
        <taxon>Brassiceae</taxon>
        <taxon>Brassica</taxon>
    </lineage>
</organism>
<accession>A0A8S9SS23</accession>
<dbReference type="GO" id="GO:0003676">
    <property type="term" value="F:nucleic acid binding"/>
    <property type="evidence" value="ECO:0007669"/>
    <property type="project" value="InterPro"/>
</dbReference>
<dbReference type="Pfam" id="PF13456">
    <property type="entry name" value="RVT_3"/>
    <property type="match status" value="1"/>
</dbReference>
<feature type="domain" description="RNase H type-1" evidence="1">
    <location>
        <begin position="2"/>
        <end position="60"/>
    </location>
</feature>
<evidence type="ECO:0000313" key="2">
    <source>
        <dbReference type="EMBL" id="KAF3603809.1"/>
    </source>
</evidence>
<name>A0A8S9SS23_BRACR</name>
<comment type="caution">
    <text evidence="2">The sequence shown here is derived from an EMBL/GenBank/DDBJ whole genome shotgun (WGS) entry which is preliminary data.</text>
</comment>
<sequence>MHFESDCLQMVKLIEEEEYWPSLASKFDEFFHLRSLFTLFPLSFIHREFNSRADLLAKDARMKNSEFSHVNILVHPRLAQSNPLEPV</sequence>
<dbReference type="Proteomes" id="UP000712600">
    <property type="component" value="Unassembled WGS sequence"/>
</dbReference>
<evidence type="ECO:0000313" key="3">
    <source>
        <dbReference type="Proteomes" id="UP000712600"/>
    </source>
</evidence>